<comment type="caution">
    <text evidence="5">The sequence shown here is derived from an EMBL/GenBank/DDBJ whole genome shotgun (WGS) entry which is preliminary data.</text>
</comment>
<name>A0A7X4W201_9GAMM</name>
<reference evidence="5 6" key="1">
    <citation type="submission" date="2019-12" db="EMBL/GenBank/DDBJ databases">
        <title>Draft genome sequencing of Halomonas icarensis D1-1.</title>
        <authorList>
            <person name="Pandiyan K."/>
            <person name="Kushwaha P."/>
            <person name="Gowdham M."/>
            <person name="Chakdar H."/>
            <person name="Singh A."/>
            <person name="Kumar M."/>
            <person name="Saxena A.K."/>
        </authorList>
    </citation>
    <scope>NUCLEOTIDE SEQUENCE [LARGE SCALE GENOMIC DNA]</scope>
    <source>
        <strain evidence="5 6">D1-1</strain>
    </source>
</reference>
<dbReference type="Pfam" id="PF00589">
    <property type="entry name" value="Phage_integrase"/>
    <property type="match status" value="1"/>
</dbReference>
<dbReference type="InterPro" id="IPR013762">
    <property type="entry name" value="Integrase-like_cat_sf"/>
</dbReference>
<evidence type="ECO:0000313" key="6">
    <source>
        <dbReference type="Proteomes" id="UP000448235"/>
    </source>
</evidence>
<evidence type="ECO:0000256" key="2">
    <source>
        <dbReference type="ARBA" id="ARBA00023172"/>
    </source>
</evidence>
<protein>
    <submittedName>
        <fullName evidence="5">Tyrosine-type recombinase/integrase</fullName>
    </submittedName>
</protein>
<evidence type="ECO:0000256" key="1">
    <source>
        <dbReference type="ARBA" id="ARBA00022908"/>
    </source>
</evidence>
<dbReference type="PANTHER" id="PTHR30349:SF64">
    <property type="entry name" value="PROPHAGE INTEGRASE INTD-RELATED"/>
    <property type="match status" value="1"/>
</dbReference>
<keyword evidence="6" id="KW-1185">Reference proteome</keyword>
<accession>A0A7X4W201</accession>
<evidence type="ECO:0000313" key="5">
    <source>
        <dbReference type="EMBL" id="NAW14337.1"/>
    </source>
</evidence>
<dbReference type="Proteomes" id="UP000448235">
    <property type="component" value="Unassembled WGS sequence"/>
</dbReference>
<dbReference type="InterPro" id="IPR011010">
    <property type="entry name" value="DNA_brk_join_enz"/>
</dbReference>
<evidence type="ECO:0000259" key="4">
    <source>
        <dbReference type="PROSITE" id="PS51898"/>
    </source>
</evidence>
<dbReference type="SUPFAM" id="SSF56349">
    <property type="entry name" value="DNA breaking-rejoining enzymes"/>
    <property type="match status" value="1"/>
</dbReference>
<gene>
    <name evidence="5" type="ORF">GRB80_16030</name>
</gene>
<organism evidence="5 6">
    <name type="scientific">Halomonas icarae</name>
    <dbReference type="NCBI Taxonomy" id="2691040"/>
    <lineage>
        <taxon>Bacteria</taxon>
        <taxon>Pseudomonadati</taxon>
        <taxon>Pseudomonadota</taxon>
        <taxon>Gammaproteobacteria</taxon>
        <taxon>Oceanospirillales</taxon>
        <taxon>Halomonadaceae</taxon>
        <taxon>Halomonas</taxon>
    </lineage>
</organism>
<feature type="region of interest" description="Disordered" evidence="3">
    <location>
        <begin position="1"/>
        <end position="25"/>
    </location>
</feature>
<dbReference type="GO" id="GO:0006310">
    <property type="term" value="P:DNA recombination"/>
    <property type="evidence" value="ECO:0007669"/>
    <property type="project" value="UniProtKB-KW"/>
</dbReference>
<dbReference type="InterPro" id="IPR002104">
    <property type="entry name" value="Integrase_catalytic"/>
</dbReference>
<feature type="domain" description="Tyr recombinase" evidence="4">
    <location>
        <begin position="49"/>
        <end position="240"/>
    </location>
</feature>
<proteinExistence type="predicted"/>
<dbReference type="PANTHER" id="PTHR30349">
    <property type="entry name" value="PHAGE INTEGRASE-RELATED"/>
    <property type="match status" value="1"/>
</dbReference>
<dbReference type="GO" id="GO:0003677">
    <property type="term" value="F:DNA binding"/>
    <property type="evidence" value="ECO:0007669"/>
    <property type="project" value="InterPro"/>
</dbReference>
<dbReference type="Gene3D" id="1.10.443.10">
    <property type="entry name" value="Intergrase catalytic core"/>
    <property type="match status" value="1"/>
</dbReference>
<evidence type="ECO:0000256" key="3">
    <source>
        <dbReference type="SAM" id="MobiDB-lite"/>
    </source>
</evidence>
<sequence>MLERNPLQRARLKRQRADIDSGEVEADSRRVLEEGEVDALFRGLQLYSEEKKRQRRHSRTKAAKQYLPDLDGRVYVDHVAPFVLSIYYGGFRPGDLFSLQWQHFSDGFKHITKVLSKTAHHGRQVQRFPLSVPLIQVVETWWEEQGCPSKGYVFSSPRFPLGERMLARSAMRKPWVKIKKLGGLPSELDLYSLRHNFASQLVMAGVDLTAVKNLMGHSSIETTIRHYAHLREDYLQEALRALEGMAPESEP</sequence>
<dbReference type="EMBL" id="WUTS01000016">
    <property type="protein sequence ID" value="NAW14337.1"/>
    <property type="molecule type" value="Genomic_DNA"/>
</dbReference>
<keyword evidence="1" id="KW-0229">DNA integration</keyword>
<dbReference type="GO" id="GO:0015074">
    <property type="term" value="P:DNA integration"/>
    <property type="evidence" value="ECO:0007669"/>
    <property type="project" value="UniProtKB-KW"/>
</dbReference>
<dbReference type="AlphaFoldDB" id="A0A7X4W201"/>
<dbReference type="PROSITE" id="PS51898">
    <property type="entry name" value="TYR_RECOMBINASE"/>
    <property type="match status" value="1"/>
</dbReference>
<keyword evidence="2" id="KW-0233">DNA recombination</keyword>
<dbReference type="InterPro" id="IPR050090">
    <property type="entry name" value="Tyrosine_recombinase_XerCD"/>
</dbReference>